<feature type="transmembrane region" description="Helical" evidence="1">
    <location>
        <begin position="244"/>
        <end position="266"/>
    </location>
</feature>
<keyword evidence="1" id="KW-0812">Transmembrane</keyword>
<name>A0A4R6TRG5_9BACI</name>
<organism evidence="2 3">
    <name type="scientific">Aureibacillus halotolerans</name>
    <dbReference type="NCBI Taxonomy" id="1508390"/>
    <lineage>
        <taxon>Bacteria</taxon>
        <taxon>Bacillati</taxon>
        <taxon>Bacillota</taxon>
        <taxon>Bacilli</taxon>
        <taxon>Bacillales</taxon>
        <taxon>Bacillaceae</taxon>
        <taxon>Aureibacillus</taxon>
    </lineage>
</organism>
<keyword evidence="1" id="KW-1133">Transmembrane helix</keyword>
<dbReference type="Pfam" id="PF12679">
    <property type="entry name" value="ABC2_membrane_2"/>
    <property type="match status" value="1"/>
</dbReference>
<feature type="transmembrane region" description="Helical" evidence="1">
    <location>
        <begin position="20"/>
        <end position="38"/>
    </location>
</feature>
<dbReference type="OrthoDB" id="2680264at2"/>
<evidence type="ECO:0000313" key="2">
    <source>
        <dbReference type="EMBL" id="TDQ34615.1"/>
    </source>
</evidence>
<evidence type="ECO:0000256" key="1">
    <source>
        <dbReference type="SAM" id="Phobius"/>
    </source>
</evidence>
<reference evidence="2 3" key="1">
    <citation type="submission" date="2019-03" db="EMBL/GenBank/DDBJ databases">
        <title>Genomic Encyclopedia of Type Strains, Phase IV (KMG-IV): sequencing the most valuable type-strain genomes for metagenomic binning, comparative biology and taxonomic classification.</title>
        <authorList>
            <person name="Goeker M."/>
        </authorList>
    </citation>
    <scope>NUCLEOTIDE SEQUENCE [LARGE SCALE GENOMIC DNA]</scope>
    <source>
        <strain evidence="2 3">DSM 28697</strain>
    </source>
</reference>
<dbReference type="RefSeq" id="WP_133582124.1">
    <property type="nucleotide sequence ID" value="NZ_SNYJ01000024.1"/>
</dbReference>
<dbReference type="GO" id="GO:0140359">
    <property type="term" value="F:ABC-type transporter activity"/>
    <property type="evidence" value="ECO:0007669"/>
    <property type="project" value="InterPro"/>
</dbReference>
<dbReference type="GO" id="GO:0005886">
    <property type="term" value="C:plasma membrane"/>
    <property type="evidence" value="ECO:0007669"/>
    <property type="project" value="UniProtKB-SubCell"/>
</dbReference>
<keyword evidence="3" id="KW-1185">Reference proteome</keyword>
<evidence type="ECO:0000313" key="3">
    <source>
        <dbReference type="Proteomes" id="UP000295632"/>
    </source>
</evidence>
<comment type="caution">
    <text evidence="2">The sequence shown here is derived from an EMBL/GenBank/DDBJ whole genome shotgun (WGS) entry which is preliminary data.</text>
</comment>
<dbReference type="PANTHER" id="PTHR43471">
    <property type="entry name" value="ABC TRANSPORTER PERMEASE"/>
    <property type="match status" value="1"/>
</dbReference>
<feature type="transmembrane region" description="Helical" evidence="1">
    <location>
        <begin position="134"/>
        <end position="159"/>
    </location>
</feature>
<dbReference type="AlphaFoldDB" id="A0A4R6TRG5"/>
<sequence length="273" mass="30002">MTQIGVIVARELKLGFRNPWAYSFLVVFSLFMLSLTLINAQGYVQGYSGASSTMMNLTLYLLPLMTLMLGSFSLTAEKEEGSWSLLSTYPLTTTAFITGKYIGIAIVLLTIVSIGYGIAGIAGSMAGAAWSLDVYLLLFSFSLILTLLYLAVAFLFGALVSNRWQALTLSISIWFFSVVGWPALLISVLSFLPYGWVQPVISVVTIFNPAEFARLFAVIKLGGGSALGPEYYQWVQWVQGTKGTIAALVFFLTWMMITLECSKILWGRRGRHG</sequence>
<dbReference type="PANTHER" id="PTHR43471:SF1">
    <property type="entry name" value="ABC TRANSPORTER PERMEASE PROTEIN NOSY-RELATED"/>
    <property type="match status" value="1"/>
</dbReference>
<proteinExistence type="predicted"/>
<dbReference type="EMBL" id="SNYJ01000024">
    <property type="protein sequence ID" value="TDQ34615.1"/>
    <property type="molecule type" value="Genomic_DNA"/>
</dbReference>
<feature type="transmembrane region" description="Helical" evidence="1">
    <location>
        <begin position="171"/>
        <end position="192"/>
    </location>
</feature>
<keyword evidence="1" id="KW-0472">Membrane</keyword>
<accession>A0A4R6TRG5</accession>
<protein>
    <submittedName>
        <fullName evidence="2">Cu-processing system permease protein</fullName>
    </submittedName>
</protein>
<dbReference type="Proteomes" id="UP000295632">
    <property type="component" value="Unassembled WGS sequence"/>
</dbReference>
<feature type="transmembrane region" description="Helical" evidence="1">
    <location>
        <begin position="59"/>
        <end position="76"/>
    </location>
</feature>
<gene>
    <name evidence="2" type="ORF">EV213_12433</name>
</gene>
<feature type="transmembrane region" description="Helical" evidence="1">
    <location>
        <begin position="101"/>
        <end position="122"/>
    </location>
</feature>